<dbReference type="EMBL" id="JABSTR010000009">
    <property type="protein sequence ID" value="KAH9379065.1"/>
    <property type="molecule type" value="Genomic_DNA"/>
</dbReference>
<feature type="compositionally biased region" description="Basic residues" evidence="1">
    <location>
        <begin position="202"/>
        <end position="218"/>
    </location>
</feature>
<gene>
    <name evidence="2" type="ORF">HPB48_021932</name>
</gene>
<feature type="region of interest" description="Disordered" evidence="1">
    <location>
        <begin position="168"/>
        <end position="218"/>
    </location>
</feature>
<evidence type="ECO:0000256" key="1">
    <source>
        <dbReference type="SAM" id="MobiDB-lite"/>
    </source>
</evidence>
<dbReference type="VEuPathDB" id="VectorBase:HLOH_050982"/>
<name>A0A9J6GVZ8_HAELO</name>
<dbReference type="AlphaFoldDB" id="A0A9J6GVZ8"/>
<proteinExistence type="predicted"/>
<keyword evidence="3" id="KW-1185">Reference proteome</keyword>
<comment type="caution">
    <text evidence="2">The sequence shown here is derived from an EMBL/GenBank/DDBJ whole genome shotgun (WGS) entry which is preliminary data.</text>
</comment>
<accession>A0A9J6GVZ8</accession>
<protein>
    <submittedName>
        <fullName evidence="2">Uncharacterized protein</fullName>
    </submittedName>
</protein>
<dbReference type="Proteomes" id="UP000821853">
    <property type="component" value="Unassembled WGS sequence"/>
</dbReference>
<evidence type="ECO:0000313" key="2">
    <source>
        <dbReference type="EMBL" id="KAH9379065.1"/>
    </source>
</evidence>
<organism evidence="2 3">
    <name type="scientific">Haemaphysalis longicornis</name>
    <name type="common">Bush tick</name>
    <dbReference type="NCBI Taxonomy" id="44386"/>
    <lineage>
        <taxon>Eukaryota</taxon>
        <taxon>Metazoa</taxon>
        <taxon>Ecdysozoa</taxon>
        <taxon>Arthropoda</taxon>
        <taxon>Chelicerata</taxon>
        <taxon>Arachnida</taxon>
        <taxon>Acari</taxon>
        <taxon>Parasitiformes</taxon>
        <taxon>Ixodida</taxon>
        <taxon>Ixodoidea</taxon>
        <taxon>Ixodidae</taxon>
        <taxon>Haemaphysalinae</taxon>
        <taxon>Haemaphysalis</taxon>
    </lineage>
</organism>
<reference evidence="2 3" key="1">
    <citation type="journal article" date="2020" name="Cell">
        <title>Large-Scale Comparative Analyses of Tick Genomes Elucidate Their Genetic Diversity and Vector Capacities.</title>
        <authorList>
            <consortium name="Tick Genome and Microbiome Consortium (TIGMIC)"/>
            <person name="Jia N."/>
            <person name="Wang J."/>
            <person name="Shi W."/>
            <person name="Du L."/>
            <person name="Sun Y."/>
            <person name="Zhan W."/>
            <person name="Jiang J.F."/>
            <person name="Wang Q."/>
            <person name="Zhang B."/>
            <person name="Ji P."/>
            <person name="Bell-Sakyi L."/>
            <person name="Cui X.M."/>
            <person name="Yuan T.T."/>
            <person name="Jiang B.G."/>
            <person name="Yang W.F."/>
            <person name="Lam T.T."/>
            <person name="Chang Q.C."/>
            <person name="Ding S.J."/>
            <person name="Wang X.J."/>
            <person name="Zhu J.G."/>
            <person name="Ruan X.D."/>
            <person name="Zhao L."/>
            <person name="Wei J.T."/>
            <person name="Ye R.Z."/>
            <person name="Que T.C."/>
            <person name="Du C.H."/>
            <person name="Zhou Y.H."/>
            <person name="Cheng J.X."/>
            <person name="Dai P.F."/>
            <person name="Guo W.B."/>
            <person name="Han X.H."/>
            <person name="Huang E.J."/>
            <person name="Li L.F."/>
            <person name="Wei W."/>
            <person name="Gao Y.C."/>
            <person name="Liu J.Z."/>
            <person name="Shao H.Z."/>
            <person name="Wang X."/>
            <person name="Wang C.C."/>
            <person name="Yang T.C."/>
            <person name="Huo Q.B."/>
            <person name="Li W."/>
            <person name="Chen H.Y."/>
            <person name="Chen S.E."/>
            <person name="Zhou L.G."/>
            <person name="Ni X.B."/>
            <person name="Tian J.H."/>
            <person name="Sheng Y."/>
            <person name="Liu T."/>
            <person name="Pan Y.S."/>
            <person name="Xia L.Y."/>
            <person name="Li J."/>
            <person name="Zhao F."/>
            <person name="Cao W.C."/>
        </authorList>
    </citation>
    <scope>NUCLEOTIDE SEQUENCE [LARGE SCALE GENOMIC DNA]</scope>
    <source>
        <strain evidence="2">HaeL-2018</strain>
    </source>
</reference>
<evidence type="ECO:0000313" key="3">
    <source>
        <dbReference type="Proteomes" id="UP000821853"/>
    </source>
</evidence>
<sequence>MVPGATVPPDVSAGRTPPLTAPLASSSCTMHVVEVVGETVSPEHFENDAGLLLSHRKRSRKAFARLNLAQNDSQRQPGTGSTASVIKTPETKRKEAIRLPRQPALPKGDIKIVLRPRDGLDNAKMNDAQIRDGAVSATAIKKEEAEDDLLRTIPKQNIIILHGDEQHRNTSGLEGHRREGRIAEKRSRSASFPAAERVSTGGHHRSRSKSRRREAKSG</sequence>
<feature type="compositionally biased region" description="Basic and acidic residues" evidence="1">
    <location>
        <begin position="168"/>
        <end position="187"/>
    </location>
</feature>